<dbReference type="KEGG" id="gry:D7I44_02395"/>
<organism evidence="2 3">
    <name type="scientific">Gryllotalpicola protaetiae</name>
    <dbReference type="NCBI Taxonomy" id="2419771"/>
    <lineage>
        <taxon>Bacteria</taxon>
        <taxon>Bacillati</taxon>
        <taxon>Actinomycetota</taxon>
        <taxon>Actinomycetes</taxon>
        <taxon>Micrococcales</taxon>
        <taxon>Microbacteriaceae</taxon>
        <taxon>Gryllotalpicola</taxon>
    </lineage>
</organism>
<gene>
    <name evidence="2" type="ORF">D7I44_02395</name>
</gene>
<name>A0A387BIG4_9MICO</name>
<accession>A0A387BIG4</accession>
<dbReference type="AlphaFoldDB" id="A0A387BIG4"/>
<sequence>MAYLWAMRIPGRTVLAACALALAASLLAACTPSHPAAEPTKTPKSTPTPVFTSDADALAAATTTFTQFEAASDRVASAGWTDPGPLRSLVSADGYKHEQETAAKYRSQHAHATGSTVINNTQLESHRQDGGEAVIRMYVCEDLSGVDILDDTGMSLVDPSRADFVSYLIELEGTSSNKLVVQSIDYWSGGGICKA</sequence>
<keyword evidence="3" id="KW-1185">Reference proteome</keyword>
<feature type="chain" id="PRO_5039298670" description="Lipoprotein" evidence="1">
    <location>
        <begin position="29"/>
        <end position="195"/>
    </location>
</feature>
<proteinExistence type="predicted"/>
<evidence type="ECO:0000256" key="1">
    <source>
        <dbReference type="SAM" id="SignalP"/>
    </source>
</evidence>
<feature type="signal peptide" evidence="1">
    <location>
        <begin position="1"/>
        <end position="28"/>
    </location>
</feature>
<protein>
    <recommendedName>
        <fullName evidence="4">Lipoprotein</fullName>
    </recommendedName>
</protein>
<evidence type="ECO:0000313" key="3">
    <source>
        <dbReference type="Proteomes" id="UP000275069"/>
    </source>
</evidence>
<evidence type="ECO:0008006" key="4">
    <source>
        <dbReference type="Google" id="ProtNLM"/>
    </source>
</evidence>
<dbReference type="EMBL" id="CP032624">
    <property type="protein sequence ID" value="AYG02488.1"/>
    <property type="molecule type" value="Genomic_DNA"/>
</dbReference>
<keyword evidence="1" id="KW-0732">Signal</keyword>
<reference evidence="2 3" key="1">
    <citation type="submission" date="2018-09" db="EMBL/GenBank/DDBJ databases">
        <title>Genome sequencing of strain 2DFW10M-5.</title>
        <authorList>
            <person name="Heo J."/>
            <person name="Kim S.-J."/>
            <person name="Kwon S.-W."/>
        </authorList>
    </citation>
    <scope>NUCLEOTIDE SEQUENCE [LARGE SCALE GENOMIC DNA]</scope>
    <source>
        <strain evidence="2 3">2DFW10M-5</strain>
    </source>
</reference>
<dbReference type="Proteomes" id="UP000275069">
    <property type="component" value="Chromosome"/>
</dbReference>
<evidence type="ECO:0000313" key="2">
    <source>
        <dbReference type="EMBL" id="AYG02488.1"/>
    </source>
</evidence>
<dbReference type="OrthoDB" id="5124656at2"/>